<organism evidence="1">
    <name type="scientific">Phalansterium sp. PJK-2012</name>
    <dbReference type="NCBI Taxonomy" id="1267188"/>
    <lineage>
        <taxon>Eukaryota</taxon>
        <taxon>Amoebozoa</taxon>
        <taxon>Evosea</taxon>
        <taxon>Variosea</taxon>
        <taxon>Phalansterium</taxon>
    </lineage>
</organism>
<reference evidence="1" key="1">
    <citation type="journal article" date="2013" name="Protist Genomics">
        <title>The complete mitochondrial genome from an unidentified Phalansterium species.</title>
        <authorList>
            <person name="Pombert J.-F."/>
            <person name="Smirnov A."/>
            <person name="James E.R."/>
            <person name="Janouskovec J."/>
            <person name="Gray M.W."/>
            <person name="Keeling P.J."/>
        </authorList>
    </citation>
    <scope>NUCLEOTIDE SEQUENCE</scope>
    <source>
        <strain evidence="1">UTEX1284</strain>
    </source>
</reference>
<evidence type="ECO:0000313" key="1">
    <source>
        <dbReference type="EMBL" id="AFZ64051.1"/>
    </source>
</evidence>
<name>T1QDZ9_9EUKA</name>
<geneLocation type="mitochondrion" evidence="1"/>
<gene>
    <name evidence="1" type="primary">orf188</name>
</gene>
<proteinExistence type="predicted"/>
<dbReference type="EMBL" id="KC121006">
    <property type="protein sequence ID" value="AFZ64051.1"/>
    <property type="molecule type" value="Genomic_DNA"/>
</dbReference>
<keyword evidence="1" id="KW-0496">Mitochondrion</keyword>
<protein>
    <submittedName>
        <fullName evidence="1">Uncharacterized protein</fullName>
    </submittedName>
</protein>
<accession>T1QDZ9</accession>
<dbReference type="AlphaFoldDB" id="T1QDZ9"/>
<sequence>MAYRFWPKPIFNAMNRRASGVNNTTSRNPKVAEVAHFAKNPQQVVADTRVRSLEVSQFRFNNNGVVSNDHPFGLAKAEWVSAGVMYQQTHNPNPKFPAFNIPGDLSSCSVFDPLPLDFENNVVPSFEQAMSISTQSDLDKFNKHIGWDQFFQIKFGNQSARDYVKLTLVKVPMHFFPPMYNILFKNMV</sequence>